<reference evidence="1" key="2">
    <citation type="submission" date="2020-05" db="UniProtKB">
        <authorList>
            <consortium name="EnsemblMetazoa"/>
        </authorList>
    </citation>
    <scope>IDENTIFICATION</scope>
    <source>
        <strain evidence="1">ACHKN1017</strain>
    </source>
</reference>
<dbReference type="EnsemblMetazoa" id="ACHR000532-RA">
    <property type="protein sequence ID" value="ACHR000532-PA"/>
    <property type="gene ID" value="ACHR000532"/>
</dbReference>
<dbReference type="Proteomes" id="UP000075881">
    <property type="component" value="Unassembled WGS sequence"/>
</dbReference>
<evidence type="ECO:0000313" key="1">
    <source>
        <dbReference type="EnsemblMetazoa" id="ACHR000532-PA"/>
    </source>
</evidence>
<proteinExistence type="predicted"/>
<sequence>MIQLFNASFSHRKDSRTELIGCSSTLFHLAATRLSKQLEEFEDCKRSNVNVSNHDCSDSIRRATADLQQGLYNFIHCTKDIH</sequence>
<evidence type="ECO:0000313" key="2">
    <source>
        <dbReference type="Proteomes" id="UP000075881"/>
    </source>
</evidence>
<name>A0A182JPU8_9DIPT</name>
<accession>A0A182JPU8</accession>
<dbReference type="VEuPathDB" id="VectorBase:ACHR000532"/>
<keyword evidence="2" id="KW-1185">Reference proteome</keyword>
<reference evidence="2" key="1">
    <citation type="submission" date="2013-03" db="EMBL/GenBank/DDBJ databases">
        <title>The Genome Sequence of Anopheles christyi ACHKN1017.</title>
        <authorList>
            <consortium name="The Broad Institute Genomics Platform"/>
            <person name="Neafsey D.E."/>
            <person name="Besansky N."/>
            <person name="Walker B."/>
            <person name="Young S.K."/>
            <person name="Zeng Q."/>
            <person name="Gargeya S."/>
            <person name="Fitzgerald M."/>
            <person name="Haas B."/>
            <person name="Abouelleil A."/>
            <person name="Allen A.W."/>
            <person name="Alvarado L."/>
            <person name="Arachchi H.M."/>
            <person name="Berlin A.M."/>
            <person name="Chapman S.B."/>
            <person name="Gainer-Dewar J."/>
            <person name="Goldberg J."/>
            <person name="Griggs A."/>
            <person name="Gujja S."/>
            <person name="Hansen M."/>
            <person name="Howarth C."/>
            <person name="Imamovic A."/>
            <person name="Ireland A."/>
            <person name="Larimer J."/>
            <person name="McCowan C."/>
            <person name="Murphy C."/>
            <person name="Pearson M."/>
            <person name="Poon T.W."/>
            <person name="Priest M."/>
            <person name="Roberts A."/>
            <person name="Saif S."/>
            <person name="Shea T."/>
            <person name="Sisk P."/>
            <person name="Sykes S."/>
            <person name="Wortman J."/>
            <person name="Nusbaum C."/>
            <person name="Birren B."/>
        </authorList>
    </citation>
    <scope>NUCLEOTIDE SEQUENCE [LARGE SCALE GENOMIC DNA]</scope>
    <source>
        <strain evidence="2">ACHKN1017</strain>
    </source>
</reference>
<protein>
    <recommendedName>
        <fullName evidence="3">Protein TsetseEP domain-containing protein</fullName>
    </recommendedName>
</protein>
<dbReference type="AlphaFoldDB" id="A0A182JPU8"/>
<evidence type="ECO:0008006" key="3">
    <source>
        <dbReference type="Google" id="ProtNLM"/>
    </source>
</evidence>
<organism evidence="1 2">
    <name type="scientific">Anopheles christyi</name>
    <dbReference type="NCBI Taxonomy" id="43041"/>
    <lineage>
        <taxon>Eukaryota</taxon>
        <taxon>Metazoa</taxon>
        <taxon>Ecdysozoa</taxon>
        <taxon>Arthropoda</taxon>
        <taxon>Hexapoda</taxon>
        <taxon>Insecta</taxon>
        <taxon>Pterygota</taxon>
        <taxon>Neoptera</taxon>
        <taxon>Endopterygota</taxon>
        <taxon>Diptera</taxon>
        <taxon>Nematocera</taxon>
        <taxon>Culicoidea</taxon>
        <taxon>Culicidae</taxon>
        <taxon>Anophelinae</taxon>
        <taxon>Anopheles</taxon>
    </lineage>
</organism>